<dbReference type="Pfam" id="PF16810">
    <property type="entry name" value="RXLR"/>
    <property type="match status" value="1"/>
</dbReference>
<evidence type="ECO:0000313" key="8">
    <source>
        <dbReference type="Proteomes" id="UP000693981"/>
    </source>
</evidence>
<proteinExistence type="inferred from homology"/>
<sequence length="360" mass="39686">MNLSHVLAVIAAAFLVSTEALTATTESTQGTMANHDAARSIDAVHGAKRFLRSDTDNYHVEDGDNEALEEEERGVNLKPLTEAKMWAMKDNGMTAKAYAKKMGIYNTMKEIERTGRAAFVTPSNAIPGASVIDYIKCFQNSLNCDVNDLSTARRELTEIEGEALQLTLTVKIGMFSLAWEAKYSFVLEPVSVERIEMLEAKLGELEKITGVRNGDADDEDDEDFVDEGSGDSDDDGDDDDDNGEPRFIQLCAMHKYGNMLWWNKVESDGFVATGHDGVLKVCSAGVYSIEAIVNCEPTGHNQEVSLMKNGERVQYVFVLYTGHYSSASLSFVTELEANDELRVTCDCRLVGSSYMAVKRM</sequence>
<comment type="subcellular location">
    <subcellularLocation>
        <location evidence="1 5">Secreted</location>
    </subcellularLocation>
</comment>
<protein>
    <recommendedName>
        <fullName evidence="5">RxLR effector protein</fullName>
    </recommendedName>
</protein>
<name>A0A8T1VLP0_9STRA</name>
<dbReference type="EMBL" id="JAGDFL010000755">
    <property type="protein sequence ID" value="KAG7381846.1"/>
    <property type="molecule type" value="Genomic_DNA"/>
</dbReference>
<comment type="caution">
    <text evidence="7">The sequence shown here is derived from an EMBL/GenBank/DDBJ whole genome shotgun (WGS) entry which is preliminary data.</text>
</comment>
<evidence type="ECO:0000256" key="2">
    <source>
        <dbReference type="ARBA" id="ARBA00010400"/>
    </source>
</evidence>
<dbReference type="InterPro" id="IPR031825">
    <property type="entry name" value="RXLR"/>
</dbReference>
<reference evidence="7" key="1">
    <citation type="submission" date="2021-02" db="EMBL/GenBank/DDBJ databases">
        <authorList>
            <person name="Palmer J.M."/>
        </authorList>
    </citation>
    <scope>NUCLEOTIDE SEQUENCE</scope>
    <source>
        <strain evidence="7">SCRP23</strain>
    </source>
</reference>
<feature type="compositionally biased region" description="Acidic residues" evidence="6">
    <location>
        <begin position="216"/>
        <end position="242"/>
    </location>
</feature>
<keyword evidence="4 5" id="KW-0732">Signal</keyword>
<comment type="similarity">
    <text evidence="2 5">Belongs to the RxLR effector family.</text>
</comment>
<evidence type="ECO:0000256" key="5">
    <source>
        <dbReference type="RuleBase" id="RU367124"/>
    </source>
</evidence>
<evidence type="ECO:0000313" key="7">
    <source>
        <dbReference type="EMBL" id="KAG7381846.1"/>
    </source>
</evidence>
<keyword evidence="8" id="KW-1185">Reference proteome</keyword>
<dbReference type="AlphaFoldDB" id="A0A8T1VLP0"/>
<evidence type="ECO:0000256" key="3">
    <source>
        <dbReference type="ARBA" id="ARBA00022525"/>
    </source>
</evidence>
<evidence type="ECO:0000256" key="4">
    <source>
        <dbReference type="ARBA" id="ARBA00022729"/>
    </source>
</evidence>
<keyword evidence="3 5" id="KW-0964">Secreted</keyword>
<dbReference type="OrthoDB" id="95103at2759"/>
<evidence type="ECO:0000256" key="6">
    <source>
        <dbReference type="SAM" id="MobiDB-lite"/>
    </source>
</evidence>
<gene>
    <name evidence="7" type="ORF">PHYBOEH_010732</name>
</gene>
<comment type="domain">
    <text evidence="5">The RxLR-dEER motif acts to carry the protein into the host cell cytoplasm through binding to cell surface phosphatidylinositol-3-phosphate.</text>
</comment>
<evidence type="ECO:0000256" key="1">
    <source>
        <dbReference type="ARBA" id="ARBA00004613"/>
    </source>
</evidence>
<feature type="chain" id="PRO_5035919323" description="RxLR effector protein" evidence="5">
    <location>
        <begin position="21"/>
        <end position="360"/>
    </location>
</feature>
<dbReference type="Proteomes" id="UP000693981">
    <property type="component" value="Unassembled WGS sequence"/>
</dbReference>
<accession>A0A8T1VLP0</accession>
<comment type="function">
    <text evidence="5">Effector that suppresses plant defense responses during pathogen infection.</text>
</comment>
<organism evidence="7 8">
    <name type="scientific">Phytophthora boehmeriae</name>
    <dbReference type="NCBI Taxonomy" id="109152"/>
    <lineage>
        <taxon>Eukaryota</taxon>
        <taxon>Sar</taxon>
        <taxon>Stramenopiles</taxon>
        <taxon>Oomycota</taxon>
        <taxon>Peronosporomycetes</taxon>
        <taxon>Peronosporales</taxon>
        <taxon>Peronosporaceae</taxon>
        <taxon>Phytophthora</taxon>
    </lineage>
</organism>
<feature type="region of interest" description="Disordered" evidence="6">
    <location>
        <begin position="211"/>
        <end position="244"/>
    </location>
</feature>
<feature type="signal peptide" evidence="5">
    <location>
        <begin position="1"/>
        <end position="20"/>
    </location>
</feature>